<keyword evidence="1" id="KW-0813">Transport</keyword>
<evidence type="ECO:0000313" key="5">
    <source>
        <dbReference type="EMBL" id="QQP86759.1"/>
    </source>
</evidence>
<protein>
    <submittedName>
        <fullName evidence="5">ATP-binding cassette domain-containing protein</fullName>
    </submittedName>
</protein>
<dbReference type="InterPro" id="IPR003439">
    <property type="entry name" value="ABC_transporter-like_ATP-bd"/>
</dbReference>
<evidence type="ECO:0000259" key="4">
    <source>
        <dbReference type="PROSITE" id="PS50893"/>
    </source>
</evidence>
<dbReference type="Proteomes" id="UP000595278">
    <property type="component" value="Chromosome"/>
</dbReference>
<evidence type="ECO:0000256" key="2">
    <source>
        <dbReference type="ARBA" id="ARBA00022741"/>
    </source>
</evidence>
<dbReference type="GO" id="GO:0005524">
    <property type="term" value="F:ATP binding"/>
    <property type="evidence" value="ECO:0007669"/>
    <property type="project" value="UniProtKB-KW"/>
</dbReference>
<gene>
    <name evidence="5" type="ORF">JHT90_05845</name>
</gene>
<accession>A0A974NHM1</accession>
<dbReference type="KEGG" id="eaz:JHT90_05845"/>
<organism evidence="5 6">
    <name type="scientific">Entomomonas asaccharolytica</name>
    <dbReference type="NCBI Taxonomy" id="2785331"/>
    <lineage>
        <taxon>Bacteria</taxon>
        <taxon>Pseudomonadati</taxon>
        <taxon>Pseudomonadota</taxon>
        <taxon>Gammaproteobacteria</taxon>
        <taxon>Pseudomonadales</taxon>
        <taxon>Pseudomonadaceae</taxon>
        <taxon>Entomomonas</taxon>
    </lineage>
</organism>
<keyword evidence="6" id="KW-1185">Reference proteome</keyword>
<dbReference type="SUPFAM" id="SSF52540">
    <property type="entry name" value="P-loop containing nucleoside triphosphate hydrolases"/>
    <property type="match status" value="1"/>
</dbReference>
<keyword evidence="2" id="KW-0547">Nucleotide-binding</keyword>
<reference evidence="5 6" key="1">
    <citation type="submission" date="2021-01" db="EMBL/GenBank/DDBJ databases">
        <title>Entomomonas sp. F2A isolated from a house cricket (Acheta domesticus).</title>
        <authorList>
            <person name="Spergser J."/>
            <person name="Busse H.-J."/>
        </authorList>
    </citation>
    <scope>NUCLEOTIDE SEQUENCE [LARGE SCALE GENOMIC DNA]</scope>
    <source>
        <strain evidence="5 6">F2A</strain>
    </source>
</reference>
<dbReference type="RefSeq" id="WP_201095151.1">
    <property type="nucleotide sequence ID" value="NZ_CP067393.1"/>
</dbReference>
<dbReference type="Pfam" id="PF00005">
    <property type="entry name" value="ABC_tran"/>
    <property type="match status" value="1"/>
</dbReference>
<dbReference type="InterPro" id="IPR050093">
    <property type="entry name" value="ABC_SmlMolc_Importer"/>
</dbReference>
<sequence length="224" mass="25232">MQLELDIQKTLKSATHTFTLDVKFTSNSKRIVIFGPSGAGKTMILKSIAGLITPDSGQIKLTEKILFDSKQNINLKPQQRNLAYLFQNFSLFPHLTVQQNIAFSLTKGILNPSRRTHFPEVTKWIETLELSALANHYPYQLSGGQQQRTAMARALVTNPSVLLLDEPFSALDHALRKKIRNEINELQQQLDIPIILITHDIDDVELFGEHILEISDGCIIQTST</sequence>
<dbReference type="InterPro" id="IPR027417">
    <property type="entry name" value="P-loop_NTPase"/>
</dbReference>
<feature type="domain" description="ABC transporter" evidence="4">
    <location>
        <begin position="2"/>
        <end position="224"/>
    </location>
</feature>
<dbReference type="InterPro" id="IPR003593">
    <property type="entry name" value="AAA+_ATPase"/>
</dbReference>
<evidence type="ECO:0000313" key="6">
    <source>
        <dbReference type="Proteomes" id="UP000595278"/>
    </source>
</evidence>
<evidence type="ECO:0000256" key="1">
    <source>
        <dbReference type="ARBA" id="ARBA00022448"/>
    </source>
</evidence>
<dbReference type="PANTHER" id="PTHR42781">
    <property type="entry name" value="SPERMIDINE/PUTRESCINE IMPORT ATP-BINDING PROTEIN POTA"/>
    <property type="match status" value="1"/>
</dbReference>
<dbReference type="EMBL" id="CP067393">
    <property type="protein sequence ID" value="QQP86759.1"/>
    <property type="molecule type" value="Genomic_DNA"/>
</dbReference>
<proteinExistence type="predicted"/>
<evidence type="ECO:0000256" key="3">
    <source>
        <dbReference type="ARBA" id="ARBA00022840"/>
    </source>
</evidence>
<name>A0A974NHM1_9GAMM</name>
<dbReference type="SMART" id="SM00382">
    <property type="entry name" value="AAA"/>
    <property type="match status" value="1"/>
</dbReference>
<dbReference type="PROSITE" id="PS50893">
    <property type="entry name" value="ABC_TRANSPORTER_2"/>
    <property type="match status" value="1"/>
</dbReference>
<dbReference type="GO" id="GO:0016887">
    <property type="term" value="F:ATP hydrolysis activity"/>
    <property type="evidence" value="ECO:0007669"/>
    <property type="project" value="InterPro"/>
</dbReference>
<dbReference type="Gene3D" id="3.40.50.300">
    <property type="entry name" value="P-loop containing nucleotide triphosphate hydrolases"/>
    <property type="match status" value="1"/>
</dbReference>
<dbReference type="PANTHER" id="PTHR42781:SF4">
    <property type="entry name" value="SPERMIDINE_PUTRESCINE IMPORT ATP-BINDING PROTEIN POTA"/>
    <property type="match status" value="1"/>
</dbReference>
<keyword evidence="3 5" id="KW-0067">ATP-binding</keyword>
<dbReference type="AlphaFoldDB" id="A0A974NHM1"/>